<keyword evidence="3" id="KW-1185">Reference proteome</keyword>
<gene>
    <name evidence="2" type="ORF">GIB67_001762</name>
</gene>
<dbReference type="AlphaFoldDB" id="A0A7J7LBH2"/>
<organism evidence="2 3">
    <name type="scientific">Kingdonia uniflora</name>
    <dbReference type="NCBI Taxonomy" id="39325"/>
    <lineage>
        <taxon>Eukaryota</taxon>
        <taxon>Viridiplantae</taxon>
        <taxon>Streptophyta</taxon>
        <taxon>Embryophyta</taxon>
        <taxon>Tracheophyta</taxon>
        <taxon>Spermatophyta</taxon>
        <taxon>Magnoliopsida</taxon>
        <taxon>Ranunculales</taxon>
        <taxon>Circaeasteraceae</taxon>
        <taxon>Kingdonia</taxon>
    </lineage>
</organism>
<evidence type="ECO:0000313" key="3">
    <source>
        <dbReference type="Proteomes" id="UP000541444"/>
    </source>
</evidence>
<reference evidence="2 3" key="1">
    <citation type="journal article" date="2020" name="IScience">
        <title>Genome Sequencing of the Endangered Kingdonia uniflora (Circaeasteraceae, Ranunculales) Reveals Potential Mechanisms of Evolutionary Specialization.</title>
        <authorList>
            <person name="Sun Y."/>
            <person name="Deng T."/>
            <person name="Zhang A."/>
            <person name="Moore M.J."/>
            <person name="Landis J.B."/>
            <person name="Lin N."/>
            <person name="Zhang H."/>
            <person name="Zhang X."/>
            <person name="Huang J."/>
            <person name="Zhang X."/>
            <person name="Sun H."/>
            <person name="Wang H."/>
        </authorList>
    </citation>
    <scope>NUCLEOTIDE SEQUENCE [LARGE SCALE GENOMIC DNA]</scope>
    <source>
        <strain evidence="2">TB1705</strain>
        <tissue evidence="2">Leaf</tissue>
    </source>
</reference>
<comment type="caution">
    <text evidence="2">The sequence shown here is derived from an EMBL/GenBank/DDBJ whole genome shotgun (WGS) entry which is preliminary data.</text>
</comment>
<proteinExistence type="predicted"/>
<feature type="domain" description="Disease resistance protein winged helix" evidence="1">
    <location>
        <begin position="26"/>
        <end position="79"/>
    </location>
</feature>
<dbReference type="Gene3D" id="1.10.10.10">
    <property type="entry name" value="Winged helix-like DNA-binding domain superfamily/Winged helix DNA-binding domain"/>
    <property type="match status" value="1"/>
</dbReference>
<protein>
    <recommendedName>
        <fullName evidence="1">Disease resistance protein winged helix domain-containing protein</fullName>
    </recommendedName>
</protein>
<dbReference type="PANTHER" id="PTHR23155">
    <property type="entry name" value="DISEASE RESISTANCE PROTEIN RP"/>
    <property type="match status" value="1"/>
</dbReference>
<evidence type="ECO:0000313" key="2">
    <source>
        <dbReference type="EMBL" id="KAF6140021.1"/>
    </source>
</evidence>
<dbReference type="PANTHER" id="PTHR23155:SF1076">
    <property type="entry name" value="LEUCINE-RICH REPEAT (LRR) FAMILY PROTEIN-RELATED"/>
    <property type="match status" value="1"/>
</dbReference>
<dbReference type="InterPro" id="IPR044974">
    <property type="entry name" value="Disease_R_plants"/>
</dbReference>
<name>A0A7J7LBH2_9MAGN</name>
<dbReference type="InterPro" id="IPR058922">
    <property type="entry name" value="WHD_DRP"/>
</dbReference>
<dbReference type="InterPro" id="IPR036388">
    <property type="entry name" value="WH-like_DNA-bd_sf"/>
</dbReference>
<dbReference type="OrthoDB" id="1934998at2759"/>
<evidence type="ECO:0000259" key="1">
    <source>
        <dbReference type="Pfam" id="PF23559"/>
    </source>
</evidence>
<dbReference type="EMBL" id="JACGCM010002404">
    <property type="protein sequence ID" value="KAF6140021.1"/>
    <property type="molecule type" value="Genomic_DNA"/>
</dbReference>
<sequence length="175" mass="20121">MAMANFQSCYDILEHQAKSCLMCLSIFPEKSIIKKRFLIYWWIGEGYVTRTSDNTAEEVEEIIFEELIKDRMINPVHNNRGKLLVDASLSRGAILLVNAEQKEIPIEVHIVWQSLATHHIEVEDGKFLKGLEAQENLEYLSLRGISRITELPASIGKLTNPRPQSMQQFIEDYSL</sequence>
<dbReference type="GO" id="GO:0098542">
    <property type="term" value="P:defense response to other organism"/>
    <property type="evidence" value="ECO:0007669"/>
    <property type="project" value="TreeGrafter"/>
</dbReference>
<dbReference type="Pfam" id="PF23559">
    <property type="entry name" value="WHD_DRP"/>
    <property type="match status" value="1"/>
</dbReference>
<accession>A0A7J7LBH2</accession>
<dbReference type="Proteomes" id="UP000541444">
    <property type="component" value="Unassembled WGS sequence"/>
</dbReference>